<reference evidence="1" key="2">
    <citation type="journal article" date="2022" name="New Phytol.">
        <title>Evolutionary transition to the ectomycorrhizal habit in the genomes of a hyperdiverse lineage of mushroom-forming fungi.</title>
        <authorList>
            <person name="Looney B."/>
            <person name="Miyauchi S."/>
            <person name="Morin E."/>
            <person name="Drula E."/>
            <person name="Courty P.E."/>
            <person name="Kohler A."/>
            <person name="Kuo A."/>
            <person name="LaButti K."/>
            <person name="Pangilinan J."/>
            <person name="Lipzen A."/>
            <person name="Riley R."/>
            <person name="Andreopoulos W."/>
            <person name="He G."/>
            <person name="Johnson J."/>
            <person name="Nolan M."/>
            <person name="Tritt A."/>
            <person name="Barry K.W."/>
            <person name="Grigoriev I.V."/>
            <person name="Nagy L.G."/>
            <person name="Hibbett D."/>
            <person name="Henrissat B."/>
            <person name="Matheny P.B."/>
            <person name="Labbe J."/>
            <person name="Martin F.M."/>
        </authorList>
    </citation>
    <scope>NUCLEOTIDE SEQUENCE</scope>
    <source>
        <strain evidence="1">EC-137</strain>
    </source>
</reference>
<gene>
    <name evidence="1" type="ORF">K488DRAFT_76362</name>
</gene>
<dbReference type="Proteomes" id="UP000814128">
    <property type="component" value="Unassembled WGS sequence"/>
</dbReference>
<sequence length="597" mass="65045">MAIALQDSAVHPVGEPIPPYTDHAISVSLPKWEDNVGYEEGDPRVLDVMQTGYPRFFIHKNITKLASICASKFGTPSESAMLFPTARSAEHCRVFVAARSVPARVTHFAMPGPAPTTIVYAVLFPTSEFGVPKQFWQHTGLGISSRRAEHCLALLAAHSAPKAATKNKHYTVKPPRGVPSALLVPAGSDGEEDTFERDQALFLEERYGRNLSAQAAEEAKRAMKLRIAGVLVRDERGEVEVGVSVRGASVQESDVYLYPTGMSAIWSAHQLALGAIGERKSICFGFPYTDTLKTLQKWGPGCHFLGNGVDSDIDELEKILADEHARDPSTPPTLALFTEFPSNPLLRSANLPRLRQLADKYDFLIVIDDTIGNFVNVEALPYADIMVSSLSKIFSGEANVMGGSLVLNPARKHYAALKTHQDATFENAYFDADAIFMERNSRDFQRRIAEIDANTEALCDLLHAASVQGGDASSPLTRVYYPKYETAANYEACRIKRDRGGRPGGFGGLFSVDFSSRAASAAFFDALPCFKGPSLGTNFTLACPYTIIAHYVELPWAARYGVNDTLVRVSVGMQDREELVRGFEGALAAARAVAAAE</sequence>
<evidence type="ECO:0000313" key="2">
    <source>
        <dbReference type="Proteomes" id="UP000814128"/>
    </source>
</evidence>
<organism evidence="1 2">
    <name type="scientific">Vararia minispora EC-137</name>
    <dbReference type="NCBI Taxonomy" id="1314806"/>
    <lineage>
        <taxon>Eukaryota</taxon>
        <taxon>Fungi</taxon>
        <taxon>Dikarya</taxon>
        <taxon>Basidiomycota</taxon>
        <taxon>Agaricomycotina</taxon>
        <taxon>Agaricomycetes</taxon>
        <taxon>Russulales</taxon>
        <taxon>Lachnocladiaceae</taxon>
        <taxon>Vararia</taxon>
    </lineage>
</organism>
<evidence type="ECO:0000313" key="1">
    <source>
        <dbReference type="EMBL" id="KAI0035782.1"/>
    </source>
</evidence>
<keyword evidence="2" id="KW-1185">Reference proteome</keyword>
<proteinExistence type="predicted"/>
<reference evidence="1" key="1">
    <citation type="submission" date="2021-02" db="EMBL/GenBank/DDBJ databases">
        <authorList>
            <consortium name="DOE Joint Genome Institute"/>
            <person name="Ahrendt S."/>
            <person name="Looney B.P."/>
            <person name="Miyauchi S."/>
            <person name="Morin E."/>
            <person name="Drula E."/>
            <person name="Courty P.E."/>
            <person name="Chicoki N."/>
            <person name="Fauchery L."/>
            <person name="Kohler A."/>
            <person name="Kuo A."/>
            <person name="Labutti K."/>
            <person name="Pangilinan J."/>
            <person name="Lipzen A."/>
            <person name="Riley R."/>
            <person name="Andreopoulos W."/>
            <person name="He G."/>
            <person name="Johnson J."/>
            <person name="Barry K.W."/>
            <person name="Grigoriev I.V."/>
            <person name="Nagy L."/>
            <person name="Hibbett D."/>
            <person name="Henrissat B."/>
            <person name="Matheny P.B."/>
            <person name="Labbe J."/>
            <person name="Martin F."/>
        </authorList>
    </citation>
    <scope>NUCLEOTIDE SEQUENCE</scope>
    <source>
        <strain evidence="1">EC-137</strain>
    </source>
</reference>
<comment type="caution">
    <text evidence="1">The sequence shown here is derived from an EMBL/GenBank/DDBJ whole genome shotgun (WGS) entry which is preliminary data.</text>
</comment>
<keyword evidence="1" id="KW-0808">Transferase</keyword>
<accession>A0ACB8QW51</accession>
<dbReference type="EMBL" id="MU273479">
    <property type="protein sequence ID" value="KAI0035782.1"/>
    <property type="molecule type" value="Genomic_DNA"/>
</dbReference>
<name>A0ACB8QW51_9AGAM</name>
<protein>
    <submittedName>
        <fullName evidence="1">PLP-dependent transferase</fullName>
    </submittedName>
</protein>